<sequence length="324" mass="36070">MMPIEANTFYSDTSGDTPAISVVTSVYRSESFLPSFIEQIESTIREIGIAKYELIFVNDGSPDASLEYLVEAREQNQRIKIVDLSRNFGHHKALIAGLAHARGELTFLIDCDLEVAPNVLEQFVSTMKRNDVDAVYGFQEQRKGGIWERVTGQTFWWLFNQLSHTAIPPNVLTERLLTRRYVDALLSLGDRNIFLGGMMYWSGFAQLGIPIRKSQRQSKSSYSFIKKLSIFTEAITSFSAAPLHAILLLGVLITSGACLAAIYLVFLKLASPAQIVSGYTSLMLAVLGMGGLVVTVLGVVGLYVSHIFVQTQNRPLYIVRRFLD</sequence>
<dbReference type="CDD" id="cd04187">
    <property type="entry name" value="DPM1_like_bac"/>
    <property type="match status" value="1"/>
</dbReference>
<evidence type="ECO:0000313" key="9">
    <source>
        <dbReference type="EMBL" id="MDY0884067.1"/>
    </source>
</evidence>
<evidence type="ECO:0000256" key="7">
    <source>
        <dbReference type="SAM" id="Phobius"/>
    </source>
</evidence>
<dbReference type="Pfam" id="PF00535">
    <property type="entry name" value="Glycos_transf_2"/>
    <property type="match status" value="1"/>
</dbReference>
<dbReference type="Proteomes" id="UP001279642">
    <property type="component" value="Unassembled WGS sequence"/>
</dbReference>
<dbReference type="EC" id="2.4.-.-" evidence="9"/>
<dbReference type="InterPro" id="IPR050256">
    <property type="entry name" value="Glycosyltransferase_2"/>
</dbReference>
<proteinExistence type="predicted"/>
<organism evidence="9 10">
    <name type="scientific">Dongia soli</name>
    <dbReference type="NCBI Taxonomy" id="600628"/>
    <lineage>
        <taxon>Bacteria</taxon>
        <taxon>Pseudomonadati</taxon>
        <taxon>Pseudomonadota</taxon>
        <taxon>Alphaproteobacteria</taxon>
        <taxon>Rhodospirillales</taxon>
        <taxon>Dongiaceae</taxon>
        <taxon>Dongia</taxon>
    </lineage>
</organism>
<evidence type="ECO:0000256" key="4">
    <source>
        <dbReference type="ARBA" id="ARBA00022692"/>
    </source>
</evidence>
<keyword evidence="4 7" id="KW-0812">Transmembrane</keyword>
<dbReference type="GO" id="GO:0016757">
    <property type="term" value="F:glycosyltransferase activity"/>
    <property type="evidence" value="ECO:0007669"/>
    <property type="project" value="UniProtKB-KW"/>
</dbReference>
<keyword evidence="5 7" id="KW-1133">Transmembrane helix</keyword>
<evidence type="ECO:0000256" key="6">
    <source>
        <dbReference type="ARBA" id="ARBA00023136"/>
    </source>
</evidence>
<gene>
    <name evidence="9" type="ORF">SMD27_14545</name>
</gene>
<dbReference type="PANTHER" id="PTHR48090:SF1">
    <property type="entry name" value="PROPHAGE BACTOPRENOL GLUCOSYL TRANSFERASE HOMOLOG"/>
    <property type="match status" value="1"/>
</dbReference>
<dbReference type="RefSeq" id="WP_320509124.1">
    <property type="nucleotide sequence ID" value="NZ_JAXCLW010000003.1"/>
</dbReference>
<dbReference type="PANTHER" id="PTHR48090">
    <property type="entry name" value="UNDECAPRENYL-PHOSPHATE 4-DEOXY-4-FORMAMIDO-L-ARABINOSE TRANSFERASE-RELATED"/>
    <property type="match status" value="1"/>
</dbReference>
<keyword evidence="10" id="KW-1185">Reference proteome</keyword>
<dbReference type="SUPFAM" id="SSF53448">
    <property type="entry name" value="Nucleotide-diphospho-sugar transferases"/>
    <property type="match status" value="1"/>
</dbReference>
<evidence type="ECO:0000256" key="3">
    <source>
        <dbReference type="ARBA" id="ARBA00022679"/>
    </source>
</evidence>
<dbReference type="InterPro" id="IPR029044">
    <property type="entry name" value="Nucleotide-diphossugar_trans"/>
</dbReference>
<dbReference type="Gene3D" id="3.90.550.10">
    <property type="entry name" value="Spore Coat Polysaccharide Biosynthesis Protein SpsA, Chain A"/>
    <property type="match status" value="1"/>
</dbReference>
<reference evidence="9 10" key="1">
    <citation type="journal article" date="2016" name="Antonie Van Leeuwenhoek">
        <title>Dongia soli sp. nov., isolated from soil from Dokdo, Korea.</title>
        <authorList>
            <person name="Kim D.U."/>
            <person name="Lee H."/>
            <person name="Kim H."/>
            <person name="Kim S.G."/>
            <person name="Ka J.O."/>
        </authorList>
    </citation>
    <scope>NUCLEOTIDE SEQUENCE [LARGE SCALE GENOMIC DNA]</scope>
    <source>
        <strain evidence="9 10">D78</strain>
    </source>
</reference>
<feature type="transmembrane region" description="Helical" evidence="7">
    <location>
        <begin position="278"/>
        <end position="304"/>
    </location>
</feature>
<accession>A0ABU5ED32</accession>
<dbReference type="EMBL" id="JAXCLW010000003">
    <property type="protein sequence ID" value="MDY0884067.1"/>
    <property type="molecule type" value="Genomic_DNA"/>
</dbReference>
<evidence type="ECO:0000256" key="1">
    <source>
        <dbReference type="ARBA" id="ARBA00004141"/>
    </source>
</evidence>
<comment type="subcellular location">
    <subcellularLocation>
        <location evidence="1">Membrane</location>
        <topology evidence="1">Multi-pass membrane protein</topology>
    </subcellularLocation>
</comment>
<name>A0ABU5ED32_9PROT</name>
<evidence type="ECO:0000256" key="5">
    <source>
        <dbReference type="ARBA" id="ARBA00022989"/>
    </source>
</evidence>
<dbReference type="InterPro" id="IPR001173">
    <property type="entry name" value="Glyco_trans_2-like"/>
</dbReference>
<evidence type="ECO:0000313" key="10">
    <source>
        <dbReference type="Proteomes" id="UP001279642"/>
    </source>
</evidence>
<evidence type="ECO:0000256" key="2">
    <source>
        <dbReference type="ARBA" id="ARBA00022676"/>
    </source>
</evidence>
<feature type="domain" description="Glycosyltransferase 2-like" evidence="8">
    <location>
        <begin position="21"/>
        <end position="158"/>
    </location>
</feature>
<protein>
    <submittedName>
        <fullName evidence="9">Glycosyltransferase family 2 protein</fullName>
        <ecNumber evidence="9">2.4.-.-</ecNumber>
    </submittedName>
</protein>
<keyword evidence="6 7" id="KW-0472">Membrane</keyword>
<comment type="caution">
    <text evidence="9">The sequence shown here is derived from an EMBL/GenBank/DDBJ whole genome shotgun (WGS) entry which is preliminary data.</text>
</comment>
<feature type="transmembrane region" description="Helical" evidence="7">
    <location>
        <begin position="245"/>
        <end position="266"/>
    </location>
</feature>
<keyword evidence="3 9" id="KW-0808">Transferase</keyword>
<keyword evidence="2 9" id="KW-0328">Glycosyltransferase</keyword>
<evidence type="ECO:0000259" key="8">
    <source>
        <dbReference type="Pfam" id="PF00535"/>
    </source>
</evidence>